<sequence>MGVQELPESVFKLCQNTHDLRNPHRASLPYAMESEPVHLPEYDTSDFEAVLATLTAKFECFPSAMQKITTCICLLDMYMQAYRTPHDLQTILERDIRREIAVRLDSKHLDQILINAYMEQLRQPVIDPDIIAALAGLDPFIATPDSGSKLPRFPIG</sequence>
<comment type="caution">
    <text evidence="1">The sequence shown here is derived from an EMBL/GenBank/DDBJ whole genome shotgun (WGS) entry which is preliminary data.</text>
</comment>
<proteinExistence type="predicted"/>
<gene>
    <name evidence="1" type="ORF">GCM10023116_22550</name>
</gene>
<reference evidence="2" key="1">
    <citation type="journal article" date="2019" name="Int. J. Syst. Evol. Microbiol.">
        <title>The Global Catalogue of Microorganisms (GCM) 10K type strain sequencing project: providing services to taxonomists for standard genome sequencing and annotation.</title>
        <authorList>
            <consortium name="The Broad Institute Genomics Platform"/>
            <consortium name="The Broad Institute Genome Sequencing Center for Infectious Disease"/>
            <person name="Wu L."/>
            <person name="Ma J."/>
        </authorList>
    </citation>
    <scope>NUCLEOTIDE SEQUENCE [LARGE SCALE GENOMIC DNA]</scope>
    <source>
        <strain evidence="2">JCM 17805</strain>
    </source>
</reference>
<organism evidence="1 2">
    <name type="scientific">Kistimonas scapharcae</name>
    <dbReference type="NCBI Taxonomy" id="1036133"/>
    <lineage>
        <taxon>Bacteria</taxon>
        <taxon>Pseudomonadati</taxon>
        <taxon>Pseudomonadota</taxon>
        <taxon>Gammaproteobacteria</taxon>
        <taxon>Oceanospirillales</taxon>
        <taxon>Endozoicomonadaceae</taxon>
        <taxon>Kistimonas</taxon>
    </lineage>
</organism>
<evidence type="ECO:0000313" key="2">
    <source>
        <dbReference type="Proteomes" id="UP001500604"/>
    </source>
</evidence>
<keyword evidence="2" id="KW-1185">Reference proteome</keyword>
<name>A0ABP8V2B4_9GAMM</name>
<dbReference type="Proteomes" id="UP001500604">
    <property type="component" value="Unassembled WGS sequence"/>
</dbReference>
<accession>A0ABP8V2B4</accession>
<evidence type="ECO:0000313" key="1">
    <source>
        <dbReference type="EMBL" id="GAA4649972.1"/>
    </source>
</evidence>
<protein>
    <submittedName>
        <fullName evidence="1">Uncharacterized protein</fullName>
    </submittedName>
</protein>
<dbReference type="EMBL" id="BAABFL010000345">
    <property type="protein sequence ID" value="GAA4649972.1"/>
    <property type="molecule type" value="Genomic_DNA"/>
</dbReference>